<protein>
    <submittedName>
        <fullName evidence="1">Uncharacterized protein</fullName>
    </submittedName>
</protein>
<evidence type="ECO:0000313" key="2">
    <source>
        <dbReference type="Proteomes" id="UP000095657"/>
    </source>
</evidence>
<dbReference type="Proteomes" id="UP000095657">
    <property type="component" value="Unassembled WGS sequence"/>
</dbReference>
<dbReference type="RefSeq" id="WP_157463343.1">
    <property type="nucleotide sequence ID" value="NZ_CZAI01000005.1"/>
</dbReference>
<proteinExistence type="predicted"/>
<sequence length="68" mass="7904">MTEIKCTHIGFIQKYKNHYKCSKCGKIVPKYILEGISGTWINGNIPPEVEEQIKFENLYQKQNTKGEN</sequence>
<evidence type="ECO:0000313" key="1">
    <source>
        <dbReference type="EMBL" id="CUP49530.1"/>
    </source>
</evidence>
<accession>A0A174NSM3</accession>
<dbReference type="STRING" id="47678.ERS852494_02370"/>
<reference evidence="1 2" key="1">
    <citation type="submission" date="2015-09" db="EMBL/GenBank/DDBJ databases">
        <authorList>
            <consortium name="Pathogen Informatics"/>
        </authorList>
    </citation>
    <scope>NUCLEOTIDE SEQUENCE [LARGE SCALE GENOMIC DNA]</scope>
    <source>
        <strain evidence="1 2">2789STDY5834880</strain>
    </source>
</reference>
<gene>
    <name evidence="1" type="ORF">ERS852494_02370</name>
</gene>
<name>A0A174NSM3_9BACE</name>
<organism evidence="1 2">
    <name type="scientific">Bacteroides caccae</name>
    <dbReference type="NCBI Taxonomy" id="47678"/>
    <lineage>
        <taxon>Bacteria</taxon>
        <taxon>Pseudomonadati</taxon>
        <taxon>Bacteroidota</taxon>
        <taxon>Bacteroidia</taxon>
        <taxon>Bacteroidales</taxon>
        <taxon>Bacteroidaceae</taxon>
        <taxon>Bacteroides</taxon>
    </lineage>
</organism>
<dbReference type="AlphaFoldDB" id="A0A174NSM3"/>
<dbReference type="EMBL" id="CZAI01000005">
    <property type="protein sequence ID" value="CUP49530.1"/>
    <property type="molecule type" value="Genomic_DNA"/>
</dbReference>